<dbReference type="Proteomes" id="UP000515154">
    <property type="component" value="Linkage group LG5"/>
</dbReference>
<evidence type="ECO:0000313" key="2">
    <source>
        <dbReference type="Proteomes" id="UP000515154"/>
    </source>
</evidence>
<organism evidence="2 3">
    <name type="scientific">Octopus sinensis</name>
    <name type="common">East Asian common octopus</name>
    <dbReference type="NCBI Taxonomy" id="2607531"/>
    <lineage>
        <taxon>Eukaryota</taxon>
        <taxon>Metazoa</taxon>
        <taxon>Spiralia</taxon>
        <taxon>Lophotrochozoa</taxon>
        <taxon>Mollusca</taxon>
        <taxon>Cephalopoda</taxon>
        <taxon>Coleoidea</taxon>
        <taxon>Octopodiformes</taxon>
        <taxon>Octopoda</taxon>
        <taxon>Incirrata</taxon>
        <taxon>Octopodidae</taxon>
        <taxon>Octopus</taxon>
    </lineage>
</organism>
<dbReference type="RefSeq" id="XP_036359008.1">
    <property type="nucleotide sequence ID" value="XM_036503115.1"/>
</dbReference>
<keyword evidence="1" id="KW-1133">Transmembrane helix</keyword>
<accession>A0A7E6EUJ5</accession>
<keyword evidence="1" id="KW-0812">Transmembrane</keyword>
<proteinExistence type="predicted"/>
<gene>
    <name evidence="3" type="primary">LOC118763463</name>
</gene>
<dbReference type="KEGG" id="osn:118763463"/>
<reference evidence="3" key="1">
    <citation type="submission" date="2025-08" db="UniProtKB">
        <authorList>
            <consortium name="RefSeq"/>
        </authorList>
    </citation>
    <scope>IDENTIFICATION</scope>
</reference>
<protein>
    <submittedName>
        <fullName evidence="3">Uncharacterized protein LOC118763463</fullName>
    </submittedName>
</protein>
<keyword evidence="1" id="KW-0472">Membrane</keyword>
<feature type="transmembrane region" description="Helical" evidence="1">
    <location>
        <begin position="36"/>
        <end position="55"/>
    </location>
</feature>
<name>A0A7E6EUJ5_9MOLL</name>
<evidence type="ECO:0000313" key="3">
    <source>
        <dbReference type="RefSeq" id="XP_036359008.1"/>
    </source>
</evidence>
<dbReference type="AlphaFoldDB" id="A0A7E6EUJ5"/>
<keyword evidence="2" id="KW-1185">Reference proteome</keyword>
<evidence type="ECO:0000256" key="1">
    <source>
        <dbReference type="SAM" id="Phobius"/>
    </source>
</evidence>
<sequence>MGLPAIIYSSMPSDPLFQKKNYFTPLFLSKYNMKQYLRNYLIIAAFCCIGVILSAESSEVERNRAVESQNYAFMDKPNGYQRRMLPHLLRIRRDFGFNFKEPEYEQVCGPYKVSDALSAERTP</sequence>